<evidence type="ECO:0000256" key="5">
    <source>
        <dbReference type="ARBA" id="ARBA00022821"/>
    </source>
</evidence>
<dbReference type="Pfam" id="PF23559">
    <property type="entry name" value="WHD_DRP"/>
    <property type="match status" value="1"/>
</dbReference>
<evidence type="ECO:0008006" key="15">
    <source>
        <dbReference type="Google" id="ProtNLM"/>
    </source>
</evidence>
<dbReference type="SUPFAM" id="SSF52540">
    <property type="entry name" value="P-loop containing nucleoside triphosphate hydrolases"/>
    <property type="match status" value="1"/>
</dbReference>
<dbReference type="GO" id="GO:0005524">
    <property type="term" value="F:ATP binding"/>
    <property type="evidence" value="ECO:0007669"/>
    <property type="project" value="UniProtKB-KW"/>
</dbReference>
<dbReference type="Pfam" id="PF00931">
    <property type="entry name" value="NB-ARC"/>
    <property type="match status" value="1"/>
</dbReference>
<feature type="domain" description="R13L1/DRL21-like LRR repeat region" evidence="12">
    <location>
        <begin position="1152"/>
        <end position="1208"/>
    </location>
</feature>
<comment type="similarity">
    <text evidence="1">Belongs to the disease resistance NB-LRR family.</text>
</comment>
<keyword evidence="2" id="KW-0433">Leucine-rich repeat</keyword>
<dbReference type="Pfam" id="PF25019">
    <property type="entry name" value="LRR_R13L1-DRL21"/>
    <property type="match status" value="2"/>
</dbReference>
<dbReference type="Gramene" id="PUZ57266">
    <property type="protein sequence ID" value="PUZ57266"/>
    <property type="gene ID" value="GQ55_5G416000"/>
</dbReference>
<feature type="domain" description="Disease resistance protein winged helix" evidence="10">
    <location>
        <begin position="427"/>
        <end position="504"/>
    </location>
</feature>
<dbReference type="AlphaFoldDB" id="A0A2T7DNZ1"/>
<dbReference type="InterPro" id="IPR041118">
    <property type="entry name" value="Rx_N"/>
</dbReference>
<sequence length="1276" mass="144085">MAEIGGMLAAAVVKAAYGKVAAAAGDLVAHQRMFRRDIEYMRDALESIEALMGDAERRSIEEKSVQLWLNRLTTASYDISDIFDELEANATRKSALQKLKVLNLCLTAASKVGMADRMREVRERLENISKQRQEFSFTAGNSSYAQQVIDERETSSEVIKADTILGRDQDKQKVIALLTQASSSSEFIILPIYGIGGIGKTTLAQLVFNDAHFKDYEKAWVYVSQAFDLKKVRDSIGSKLQNNQSQLTDTEQPHDDPPALTKVLIVLDDLWENDEFKVDDLKHYLKKFCNGRKVHVIVTTRDASIAQKIQTTEAYAIEPLSSDTCWTIIKQAIGGFEDRADKRRLEDIGKEIAMKCQGVALAARALGYILMRSMNFDGWVSVRDNDIWNISATECTPSPYDTVLASLKLSYISMLPYLRPCFAYCAIFPKGRKMAKDDLIYQWGALGFINKLSNEDSTWLQNGESIIRQLLGMSFLQHSNSPSSYGQPGKSVTFFTMHDLVHDLTRSIMRDEVLDTTIKHNARGSNYRYVSLADCTKPLNSFVTYPDKIRALCFPGSAKVGRDADGFSCAKYLRVLDLAECSIQSLPYSIGQLKLLRYLNAPGIKDRVITSCITKLSKLIYLNLRGSSEILALPESIGEMEDLQYLDLSGCEKIRKLPKSFEKLKSLVHLDLSDCPEANGIARALCSLSKLRYLNLSRGNEWIHRVHSAPLRGLPEVIGKLIELRYLNLSNCKYYIFGPRTTVSEGEENSNPVGSFLDIMILEGEEKKENSGPVGSFLDTISTLSNLEYLDLSRNMDICSIPDSFCSLSKLHTLDLTQCYDLERLPENVDDMDMLKFLIVKDCHSLINMSNLQRNKHVIPLPKFMVQAAEGEHSSNLVLLKNASPPELELCCLENVKSVEEARAIKLREKQSMVKLRLAWTTEKRFVEDMELLRELVPPRNLEHFELRGYNNVIFPTWLTDIATYLPNLVSVCLWDITQCGSLPALGQLPNLKRLELVAISGITKIDRGFCGGVKAFTRLEDFSMFRMESLEEWTTAYSNGKGGAADKFMFPNLKDLTICRCHKLRLNPCPPRVKGRWQITESDGVLSQWGETSPYTGSSTSSASLACLFIESSMAPVDQWKLLHHLPAIKELIIKYCNDLNSSSDIVGACSLRELTLLCNDITSLPHWLRSLTTLQKLRIRSCESLNNLPEWLGDLVSLKDLNIYDCHGVVSLPESIQRLTKLKRLSIQDCPALEQWGKLKENKKKIRHIKEVRWQGKDDIWSMLMYCAEEFREE</sequence>
<dbReference type="Pfam" id="PF23598">
    <property type="entry name" value="LRR_14"/>
    <property type="match status" value="1"/>
</dbReference>
<name>A0A2T7DNZ1_9POAL</name>
<dbReference type="InterPro" id="IPR056789">
    <property type="entry name" value="LRR_R13L1-DRL21"/>
</dbReference>
<dbReference type="EMBL" id="CM009753">
    <property type="protein sequence ID" value="PUZ57266.1"/>
    <property type="molecule type" value="Genomic_DNA"/>
</dbReference>
<evidence type="ECO:0000256" key="7">
    <source>
        <dbReference type="ARBA" id="ARBA00023054"/>
    </source>
</evidence>
<dbReference type="Pfam" id="PF18052">
    <property type="entry name" value="Rx_N"/>
    <property type="match status" value="1"/>
</dbReference>
<dbReference type="SUPFAM" id="SSF52058">
    <property type="entry name" value="L domain-like"/>
    <property type="match status" value="2"/>
</dbReference>
<dbReference type="InterPro" id="IPR027417">
    <property type="entry name" value="P-loop_NTPase"/>
</dbReference>
<feature type="domain" description="NB-ARC" evidence="8">
    <location>
        <begin position="168"/>
        <end position="332"/>
    </location>
</feature>
<dbReference type="GO" id="GO:0043531">
    <property type="term" value="F:ADP binding"/>
    <property type="evidence" value="ECO:0007669"/>
    <property type="project" value="InterPro"/>
</dbReference>
<keyword evidence="5" id="KW-0611">Plant defense</keyword>
<dbReference type="Gene3D" id="1.20.5.4130">
    <property type="match status" value="1"/>
</dbReference>
<dbReference type="PRINTS" id="PR00364">
    <property type="entry name" value="DISEASERSIST"/>
</dbReference>
<dbReference type="Gene3D" id="3.80.10.10">
    <property type="entry name" value="Ribonuclease Inhibitor"/>
    <property type="match status" value="4"/>
</dbReference>
<feature type="domain" description="Disease resistance N-terminal" evidence="9">
    <location>
        <begin position="12"/>
        <end position="95"/>
    </location>
</feature>
<dbReference type="PANTHER" id="PTHR36766">
    <property type="entry name" value="PLANT BROAD-SPECTRUM MILDEW RESISTANCE PROTEIN RPW8"/>
    <property type="match status" value="1"/>
</dbReference>
<dbReference type="Proteomes" id="UP000244336">
    <property type="component" value="Chromosome 5"/>
</dbReference>
<dbReference type="GO" id="GO:0051707">
    <property type="term" value="P:response to other organism"/>
    <property type="evidence" value="ECO:0007669"/>
    <property type="project" value="UniProtKB-ARBA"/>
</dbReference>
<dbReference type="InterPro" id="IPR058922">
    <property type="entry name" value="WHD_DRP"/>
</dbReference>
<accession>A0A2T7DNZ1</accession>
<dbReference type="Gene3D" id="3.40.50.300">
    <property type="entry name" value="P-loop containing nucleotide triphosphate hydrolases"/>
    <property type="match status" value="1"/>
</dbReference>
<evidence type="ECO:0000259" key="8">
    <source>
        <dbReference type="Pfam" id="PF00931"/>
    </source>
</evidence>
<feature type="domain" description="Disease resistance R13L4/SHOC-2-like LRR" evidence="11">
    <location>
        <begin position="567"/>
        <end position="731"/>
    </location>
</feature>
<dbReference type="InterPro" id="IPR055414">
    <property type="entry name" value="LRR_R13L4/SHOC2-like"/>
</dbReference>
<reference evidence="13 14" key="1">
    <citation type="submission" date="2018-04" db="EMBL/GenBank/DDBJ databases">
        <title>WGS assembly of Panicum hallii var. hallii HAL2.</title>
        <authorList>
            <person name="Lovell J."/>
            <person name="Jenkins J."/>
            <person name="Lowry D."/>
            <person name="Mamidi S."/>
            <person name="Sreedasyam A."/>
            <person name="Weng X."/>
            <person name="Barry K."/>
            <person name="Bonette J."/>
            <person name="Campitelli B."/>
            <person name="Daum C."/>
            <person name="Gordon S."/>
            <person name="Gould B."/>
            <person name="Lipzen A."/>
            <person name="MacQueen A."/>
            <person name="Palacio-Mejia J."/>
            <person name="Plott C."/>
            <person name="Shakirov E."/>
            <person name="Shu S."/>
            <person name="Yoshinaga Y."/>
            <person name="Zane M."/>
            <person name="Rokhsar D."/>
            <person name="Grimwood J."/>
            <person name="Schmutz J."/>
            <person name="Juenger T."/>
        </authorList>
    </citation>
    <scope>NUCLEOTIDE SEQUENCE [LARGE SCALE GENOMIC DNA]</scope>
    <source>
        <strain evidence="14">cv. HAL2</strain>
    </source>
</reference>
<dbReference type="InterPro" id="IPR032675">
    <property type="entry name" value="LRR_dom_sf"/>
</dbReference>
<evidence type="ECO:0000256" key="6">
    <source>
        <dbReference type="ARBA" id="ARBA00022840"/>
    </source>
</evidence>
<dbReference type="InterPro" id="IPR001611">
    <property type="entry name" value="Leu-rich_rpt"/>
</dbReference>
<keyword evidence="4" id="KW-0547">Nucleotide-binding</keyword>
<dbReference type="OrthoDB" id="688226at2759"/>
<proteinExistence type="inferred from homology"/>
<evidence type="ECO:0000259" key="10">
    <source>
        <dbReference type="Pfam" id="PF23559"/>
    </source>
</evidence>
<dbReference type="PROSITE" id="PS51450">
    <property type="entry name" value="LRR"/>
    <property type="match status" value="2"/>
</dbReference>
<evidence type="ECO:0000259" key="12">
    <source>
        <dbReference type="Pfam" id="PF25019"/>
    </source>
</evidence>
<evidence type="ECO:0000256" key="3">
    <source>
        <dbReference type="ARBA" id="ARBA00022737"/>
    </source>
</evidence>
<organism evidence="13 14">
    <name type="scientific">Panicum hallii var. hallii</name>
    <dbReference type="NCBI Taxonomy" id="1504633"/>
    <lineage>
        <taxon>Eukaryota</taxon>
        <taxon>Viridiplantae</taxon>
        <taxon>Streptophyta</taxon>
        <taxon>Embryophyta</taxon>
        <taxon>Tracheophyta</taxon>
        <taxon>Spermatophyta</taxon>
        <taxon>Magnoliopsida</taxon>
        <taxon>Liliopsida</taxon>
        <taxon>Poales</taxon>
        <taxon>Poaceae</taxon>
        <taxon>PACMAD clade</taxon>
        <taxon>Panicoideae</taxon>
        <taxon>Panicodae</taxon>
        <taxon>Paniceae</taxon>
        <taxon>Panicinae</taxon>
        <taxon>Panicum</taxon>
        <taxon>Panicum sect. Panicum</taxon>
    </lineage>
</organism>
<dbReference type="PANTHER" id="PTHR36766:SF73">
    <property type="entry name" value="NB-ARC DOMAIN-CONTAINING PROTEIN"/>
    <property type="match status" value="1"/>
</dbReference>
<dbReference type="GO" id="GO:0006952">
    <property type="term" value="P:defense response"/>
    <property type="evidence" value="ECO:0007669"/>
    <property type="project" value="UniProtKB-KW"/>
</dbReference>
<evidence type="ECO:0000313" key="13">
    <source>
        <dbReference type="EMBL" id="PUZ57266.1"/>
    </source>
</evidence>
<evidence type="ECO:0000313" key="14">
    <source>
        <dbReference type="Proteomes" id="UP000244336"/>
    </source>
</evidence>
<evidence type="ECO:0000256" key="2">
    <source>
        <dbReference type="ARBA" id="ARBA00022614"/>
    </source>
</evidence>
<dbReference type="Gene3D" id="1.10.10.10">
    <property type="entry name" value="Winged helix-like DNA-binding domain superfamily/Winged helix DNA-binding domain"/>
    <property type="match status" value="1"/>
</dbReference>
<protein>
    <recommendedName>
        <fullName evidence="15">NB-ARC domain-containing protein</fullName>
    </recommendedName>
</protein>
<feature type="domain" description="R13L1/DRL21-like LRR repeat region" evidence="12">
    <location>
        <begin position="886"/>
        <end position="998"/>
    </location>
</feature>
<evidence type="ECO:0000259" key="9">
    <source>
        <dbReference type="Pfam" id="PF18052"/>
    </source>
</evidence>
<dbReference type="STRING" id="1504633.A0A2T7DNZ1"/>
<keyword evidence="3" id="KW-0677">Repeat</keyword>
<keyword evidence="14" id="KW-1185">Reference proteome</keyword>
<keyword evidence="6" id="KW-0067">ATP-binding</keyword>
<gene>
    <name evidence="13" type="ORF">GQ55_5G416000</name>
</gene>
<keyword evidence="7" id="KW-0175">Coiled coil</keyword>
<evidence type="ECO:0000259" key="11">
    <source>
        <dbReference type="Pfam" id="PF23598"/>
    </source>
</evidence>
<dbReference type="Pfam" id="PF00560">
    <property type="entry name" value="LRR_1"/>
    <property type="match status" value="1"/>
</dbReference>
<evidence type="ECO:0000256" key="4">
    <source>
        <dbReference type="ARBA" id="ARBA00022741"/>
    </source>
</evidence>
<dbReference type="InterPro" id="IPR036388">
    <property type="entry name" value="WH-like_DNA-bd_sf"/>
</dbReference>
<evidence type="ECO:0000256" key="1">
    <source>
        <dbReference type="ARBA" id="ARBA00008894"/>
    </source>
</evidence>
<dbReference type="InterPro" id="IPR002182">
    <property type="entry name" value="NB-ARC"/>
</dbReference>